<keyword evidence="2" id="KW-0687">Ribonucleoprotein</keyword>
<protein>
    <submittedName>
        <fullName evidence="2">Small subunit ribosomal protein S28</fullName>
    </submittedName>
</protein>
<accession>A0A131YPJ1</accession>
<reference evidence="2" key="1">
    <citation type="journal article" date="2016" name="Ticks Tick Borne Dis.">
        <title>De novo assembly and annotation of the salivary gland transcriptome of Rhipicephalus appendiculatus male and female ticks during blood feeding.</title>
        <authorList>
            <person name="de Castro M.H."/>
            <person name="de Klerk D."/>
            <person name="Pienaar R."/>
            <person name="Latif A.A."/>
            <person name="Rees D.J."/>
            <person name="Mans B.J."/>
        </authorList>
    </citation>
    <scope>NUCLEOTIDE SEQUENCE</scope>
    <source>
        <tissue evidence="2">Salivary glands</tissue>
    </source>
</reference>
<dbReference type="InterPro" id="IPR019375">
    <property type="entry name" value="Ribosomal_bS1m"/>
</dbReference>
<proteinExistence type="predicted"/>
<dbReference type="PANTHER" id="PTHR13447:SF2">
    <property type="entry name" value="SMALL RIBOSOMAL SUBUNIT PROTEIN BS1M"/>
    <property type="match status" value="1"/>
</dbReference>
<feature type="region of interest" description="Disordered" evidence="1">
    <location>
        <begin position="27"/>
        <end position="48"/>
    </location>
</feature>
<organism evidence="2">
    <name type="scientific">Rhipicephalus appendiculatus</name>
    <name type="common">Brown ear tick</name>
    <dbReference type="NCBI Taxonomy" id="34631"/>
    <lineage>
        <taxon>Eukaryota</taxon>
        <taxon>Metazoa</taxon>
        <taxon>Ecdysozoa</taxon>
        <taxon>Arthropoda</taxon>
        <taxon>Chelicerata</taxon>
        <taxon>Arachnida</taxon>
        <taxon>Acari</taxon>
        <taxon>Parasitiformes</taxon>
        <taxon>Ixodida</taxon>
        <taxon>Ixodoidea</taxon>
        <taxon>Ixodidae</taxon>
        <taxon>Rhipicephalinae</taxon>
        <taxon>Rhipicephalus</taxon>
        <taxon>Rhipicephalus</taxon>
    </lineage>
</organism>
<evidence type="ECO:0000313" key="2">
    <source>
        <dbReference type="EMBL" id="JAP80488.1"/>
    </source>
</evidence>
<keyword evidence="2" id="KW-0689">Ribosomal protein</keyword>
<dbReference type="GO" id="GO:0005763">
    <property type="term" value="C:mitochondrial small ribosomal subunit"/>
    <property type="evidence" value="ECO:0007669"/>
    <property type="project" value="TreeGrafter"/>
</dbReference>
<dbReference type="AlphaFoldDB" id="A0A131YPJ1"/>
<dbReference type="Pfam" id="PF10246">
    <property type="entry name" value="MRP-S35"/>
    <property type="match status" value="1"/>
</dbReference>
<name>A0A131YPJ1_RHIAP</name>
<dbReference type="PANTHER" id="PTHR13447">
    <property type="entry name" value="MITOCHONDRIAL 28S RIBOSOMAL PROTEIN S28"/>
    <property type="match status" value="1"/>
</dbReference>
<sequence length="181" mass="20306">MAHVVVLRSLLRARNIYAISRSCRWESTSTGGESVTGDVKTEGSESAEAKKKGGFAEAFLKFQELSKGEAPEAPQRFSTLLRNSNWIDLGDPEGRIVVGRIFHIVEDDLYIDFGGKFHCVCKRPVKNPGDYVRGTRVRLRLNDMEMSSRFLGAEKELTLLEADATLLGLYRTQEKNPKTRP</sequence>
<dbReference type="EMBL" id="GEDV01008069">
    <property type="protein sequence ID" value="JAP80488.1"/>
    <property type="molecule type" value="Transcribed_RNA"/>
</dbReference>
<evidence type="ECO:0000256" key="1">
    <source>
        <dbReference type="SAM" id="MobiDB-lite"/>
    </source>
</evidence>
<feature type="compositionally biased region" description="Basic and acidic residues" evidence="1">
    <location>
        <begin position="39"/>
        <end position="48"/>
    </location>
</feature>